<sequence length="145" mass="17156">MNWGKALLIIILVFCAFLIYSINKINHRGHTDFIAQIDIENYQRCKEQLISIENAQKDHSFKVVQADPFVVIELPKNDSDEHIVGEILFYCSYDADLDKHIQLVLDKNRQQLIPRSWLQAKGYLVKVGWIDHNEWHYDEKYIILK</sequence>
<proteinExistence type="predicted"/>
<dbReference type="EMBL" id="AP029612">
    <property type="protein sequence ID" value="BFG70806.1"/>
    <property type="molecule type" value="Genomic_DNA"/>
</dbReference>
<accession>A0AAT9GJE2</accession>
<name>A0AAT9GJE2_9BACT</name>
<dbReference type="RefSeq" id="WP_353548446.1">
    <property type="nucleotide sequence ID" value="NZ_AP029612.1"/>
</dbReference>
<evidence type="ECO:0000313" key="1">
    <source>
        <dbReference type="EMBL" id="BFG70806.1"/>
    </source>
</evidence>
<gene>
    <name evidence="1" type="ORF">KACHI17_16870</name>
</gene>
<protein>
    <submittedName>
        <fullName evidence="1">Uncharacterized protein</fullName>
    </submittedName>
</protein>
<organism evidence="1">
    <name type="scientific">Sediminibacterium sp. KACHI17</name>
    <dbReference type="NCBI Taxonomy" id="1751071"/>
    <lineage>
        <taxon>Bacteria</taxon>
        <taxon>Pseudomonadati</taxon>
        <taxon>Bacteroidota</taxon>
        <taxon>Chitinophagia</taxon>
        <taxon>Chitinophagales</taxon>
        <taxon>Chitinophagaceae</taxon>
        <taxon>Sediminibacterium</taxon>
    </lineage>
</organism>
<reference evidence="1" key="1">
    <citation type="submission" date="2024-02" db="EMBL/GenBank/DDBJ databases">
        <title>Sediminibacterium planktonica sp. nov. and Sediminibacterium longus sp. nov., isolated from surface lake and river water.</title>
        <authorList>
            <person name="Watanabe K."/>
            <person name="Takemine S."/>
            <person name="Ishii Y."/>
            <person name="Ogata Y."/>
            <person name="Shindo C."/>
            <person name="Suda W."/>
        </authorList>
    </citation>
    <scope>NUCLEOTIDE SEQUENCE</scope>
    <source>
        <strain evidence="1">KACHI17</strain>
    </source>
</reference>
<dbReference type="AlphaFoldDB" id="A0AAT9GJE2"/>